<dbReference type="AlphaFoldDB" id="A0A838L637"/>
<reference evidence="2 3" key="1">
    <citation type="submission" date="2020-07" db="EMBL/GenBank/DDBJ databases">
        <authorList>
            <person name="Sun Q."/>
        </authorList>
    </citation>
    <scope>NUCLEOTIDE SEQUENCE [LARGE SCALE GENOMIC DNA]</scope>
    <source>
        <strain evidence="2 3">CGMCC 1.13654</strain>
    </source>
</reference>
<dbReference type="GO" id="GO:0006352">
    <property type="term" value="P:DNA-templated transcription initiation"/>
    <property type="evidence" value="ECO:0007669"/>
    <property type="project" value="InterPro"/>
</dbReference>
<evidence type="ECO:0000259" key="1">
    <source>
        <dbReference type="Pfam" id="PF08281"/>
    </source>
</evidence>
<dbReference type="RefSeq" id="WP_160366090.1">
    <property type="nucleotide sequence ID" value="NZ_JACEIB010000006.1"/>
</dbReference>
<proteinExistence type="predicted"/>
<dbReference type="EMBL" id="JACEIB010000006">
    <property type="protein sequence ID" value="MBA2934634.1"/>
    <property type="molecule type" value="Genomic_DNA"/>
</dbReference>
<dbReference type="SUPFAM" id="SSF88659">
    <property type="entry name" value="Sigma3 and sigma4 domains of RNA polymerase sigma factors"/>
    <property type="match status" value="1"/>
</dbReference>
<feature type="domain" description="RNA polymerase sigma factor 70 region 4 type 2" evidence="1">
    <location>
        <begin position="102"/>
        <end position="151"/>
    </location>
</feature>
<sequence>MDDTPAHALLRDALALLNDRPNYGLRHAPHETSYRLAGRIDAYFARRVGPAVSTLARARRLLGSPPWLRFDPPLASESANWLPAWVYVPCEDHDDRRRAAHETALAALPPMTRDVFLAHRDRGLDYPAIAAGFGIDAAEVEHRLASALVKLDEAVSAVEDTCGGDLHSGDGHAGSR</sequence>
<dbReference type="GO" id="GO:0016987">
    <property type="term" value="F:sigma factor activity"/>
    <property type="evidence" value="ECO:0007669"/>
    <property type="project" value="InterPro"/>
</dbReference>
<evidence type="ECO:0000313" key="2">
    <source>
        <dbReference type="EMBL" id="MBA2934634.1"/>
    </source>
</evidence>
<evidence type="ECO:0000313" key="3">
    <source>
        <dbReference type="Proteomes" id="UP000570166"/>
    </source>
</evidence>
<dbReference type="Proteomes" id="UP000570166">
    <property type="component" value="Unassembled WGS sequence"/>
</dbReference>
<dbReference type="InterPro" id="IPR036388">
    <property type="entry name" value="WH-like_DNA-bd_sf"/>
</dbReference>
<accession>A0A838L637</accession>
<gene>
    <name evidence="2" type="ORF">HZF05_11060</name>
</gene>
<dbReference type="Pfam" id="PF08281">
    <property type="entry name" value="Sigma70_r4_2"/>
    <property type="match status" value="1"/>
</dbReference>
<comment type="caution">
    <text evidence="2">The sequence shown here is derived from an EMBL/GenBank/DDBJ whole genome shotgun (WGS) entry which is preliminary data.</text>
</comment>
<dbReference type="InterPro" id="IPR013249">
    <property type="entry name" value="RNA_pol_sigma70_r4_t2"/>
</dbReference>
<organism evidence="2 3">
    <name type="scientific">Sphingomonas chungangi</name>
    <dbReference type="NCBI Taxonomy" id="2683589"/>
    <lineage>
        <taxon>Bacteria</taxon>
        <taxon>Pseudomonadati</taxon>
        <taxon>Pseudomonadota</taxon>
        <taxon>Alphaproteobacteria</taxon>
        <taxon>Sphingomonadales</taxon>
        <taxon>Sphingomonadaceae</taxon>
        <taxon>Sphingomonas</taxon>
    </lineage>
</organism>
<protein>
    <submittedName>
        <fullName evidence="2">Sigma-70 region 4 domain-containing protein</fullName>
    </submittedName>
</protein>
<dbReference type="GO" id="GO:0003677">
    <property type="term" value="F:DNA binding"/>
    <property type="evidence" value="ECO:0007669"/>
    <property type="project" value="InterPro"/>
</dbReference>
<keyword evidence="3" id="KW-1185">Reference proteome</keyword>
<dbReference type="InterPro" id="IPR013324">
    <property type="entry name" value="RNA_pol_sigma_r3/r4-like"/>
</dbReference>
<dbReference type="Gene3D" id="1.10.10.10">
    <property type="entry name" value="Winged helix-like DNA-binding domain superfamily/Winged helix DNA-binding domain"/>
    <property type="match status" value="1"/>
</dbReference>
<name>A0A838L637_9SPHN</name>